<keyword evidence="2" id="KW-0150">Chloroplast</keyword>
<dbReference type="EMBL" id="MW810349">
    <property type="protein sequence ID" value="QVQ56677.1"/>
    <property type="molecule type" value="Genomic_DNA"/>
</dbReference>
<reference evidence="2" key="1">
    <citation type="submission" date="2021-03" db="EMBL/GenBank/DDBJ databases">
        <title>Transfer of the hemiparasitic marine red alga Erythrocystis saccata (Rhodomelaceae, Rhodophyta) to the tribe Streblocladieae inferred from organellar genome analysis.</title>
        <authorList>
            <person name="Hughey J.R."/>
        </authorList>
    </citation>
    <scope>NUCLEOTIDE SEQUENCE</scope>
</reference>
<dbReference type="PANTHER" id="PTHR31272:SF9">
    <property type="entry name" value="BLL1027 PROTEIN"/>
    <property type="match status" value="1"/>
</dbReference>
<feature type="transmembrane region" description="Helical" evidence="1">
    <location>
        <begin position="115"/>
        <end position="148"/>
    </location>
</feature>
<accession>A0A8E6KZM8</accession>
<keyword evidence="1" id="KW-0472">Membrane</keyword>
<dbReference type="PANTHER" id="PTHR31272">
    <property type="entry name" value="CYTOCHROME C-TYPE BIOGENESIS PROTEIN HI_1454-RELATED"/>
    <property type="match status" value="1"/>
</dbReference>
<feature type="transmembrane region" description="Helical" evidence="1">
    <location>
        <begin position="235"/>
        <end position="253"/>
    </location>
</feature>
<organism evidence="2">
    <name type="scientific">Erythrocystis saccata</name>
    <dbReference type="NCBI Taxonomy" id="2822695"/>
    <lineage>
        <taxon>Eukaryota</taxon>
        <taxon>Rhodophyta</taxon>
        <taxon>Florideophyceae</taxon>
        <taxon>Rhodymeniophycidae</taxon>
        <taxon>Ceramiales</taxon>
        <taxon>Rhodomelaceae</taxon>
        <taxon>Erythrocystis</taxon>
    </lineage>
</organism>
<sequence>MFNMLSRFFVNIFFTSFFDQYETILYYSQYYFAKFILFANISNFFLLFIIFIILGIITVFTPCFLSILPLSLSYISYKDNALVEIMLFVGGILTSFSLVIFSANTVTLSMFFVKLPFLSSIFILLFSLDLIGIIDLSKVFIVFNSFFYVFHDNNSLLQSYFTGVIAGFSSLPCNTSILLIISFLVKNIYGALDFFLYLLAYLIGLIVPLIIILSFRLYSLNFNLFSSFWFLFNRFAAYVLFIVSFVSILKSIIS</sequence>
<feature type="transmembrane region" description="Helical" evidence="1">
    <location>
        <begin position="194"/>
        <end position="215"/>
    </location>
</feature>
<name>A0A8E6KZM8_9FLOR</name>
<proteinExistence type="predicted"/>
<dbReference type="AlphaFoldDB" id="A0A8E6KZM8"/>
<feature type="transmembrane region" description="Helical" evidence="1">
    <location>
        <begin position="81"/>
        <end position="103"/>
    </location>
</feature>
<dbReference type="InterPro" id="IPR051790">
    <property type="entry name" value="Cytochrome_c-biogenesis_DsbD"/>
</dbReference>
<evidence type="ECO:0000313" key="2">
    <source>
        <dbReference type="EMBL" id="QVQ56677.1"/>
    </source>
</evidence>
<protein>
    <submittedName>
        <fullName evidence="2">Thiol:disulfide interchange protein</fullName>
    </submittedName>
</protein>
<feature type="transmembrane region" description="Helical" evidence="1">
    <location>
        <begin position="44"/>
        <end position="69"/>
    </location>
</feature>
<evidence type="ECO:0000256" key="1">
    <source>
        <dbReference type="SAM" id="Phobius"/>
    </source>
</evidence>
<feature type="transmembrane region" description="Helical" evidence="1">
    <location>
        <begin position="160"/>
        <end position="185"/>
    </location>
</feature>
<keyword evidence="1" id="KW-1133">Transmembrane helix</keyword>
<geneLocation type="chloroplast" evidence="2"/>
<keyword evidence="1" id="KW-0812">Transmembrane</keyword>
<gene>
    <name evidence="2" type="primary">dsbD</name>
</gene>
<keyword evidence="2" id="KW-0934">Plastid</keyword>